<dbReference type="Pfam" id="PF04258">
    <property type="entry name" value="Peptidase_A22B"/>
    <property type="match status" value="1"/>
</dbReference>
<evidence type="ECO:0000313" key="11">
    <source>
        <dbReference type="EMBL" id="GAX10201.1"/>
    </source>
</evidence>
<reference evidence="11 12" key="1">
    <citation type="journal article" date="2015" name="Plant Cell">
        <title>Oil accumulation by the oleaginous diatom Fistulifera solaris as revealed by the genome and transcriptome.</title>
        <authorList>
            <person name="Tanaka T."/>
            <person name="Maeda Y."/>
            <person name="Veluchamy A."/>
            <person name="Tanaka M."/>
            <person name="Abida H."/>
            <person name="Marechal E."/>
            <person name="Bowler C."/>
            <person name="Muto M."/>
            <person name="Sunaga Y."/>
            <person name="Tanaka M."/>
            <person name="Yoshino T."/>
            <person name="Taniguchi T."/>
            <person name="Fukuda Y."/>
            <person name="Nemoto M."/>
            <person name="Matsumoto M."/>
            <person name="Wong P.S."/>
            <person name="Aburatani S."/>
            <person name="Fujibuchi W."/>
        </authorList>
    </citation>
    <scope>NUCLEOTIDE SEQUENCE [LARGE SCALE GENOMIC DNA]</scope>
    <source>
        <strain evidence="11 12">JPCC DA0580</strain>
    </source>
</reference>
<feature type="region of interest" description="Disordered" evidence="8">
    <location>
        <begin position="632"/>
        <end position="672"/>
    </location>
</feature>
<dbReference type="GO" id="GO:0098553">
    <property type="term" value="C:lumenal side of endoplasmic reticulum membrane"/>
    <property type="evidence" value="ECO:0007669"/>
    <property type="project" value="TreeGrafter"/>
</dbReference>
<organism evidence="11 12">
    <name type="scientific">Fistulifera solaris</name>
    <name type="common">Oleaginous diatom</name>
    <dbReference type="NCBI Taxonomy" id="1519565"/>
    <lineage>
        <taxon>Eukaryota</taxon>
        <taxon>Sar</taxon>
        <taxon>Stramenopiles</taxon>
        <taxon>Ochrophyta</taxon>
        <taxon>Bacillariophyta</taxon>
        <taxon>Bacillariophyceae</taxon>
        <taxon>Bacillariophycidae</taxon>
        <taxon>Naviculales</taxon>
        <taxon>Naviculaceae</taxon>
        <taxon>Fistulifera</taxon>
    </lineage>
</organism>
<dbReference type="GO" id="GO:0010008">
    <property type="term" value="C:endosome membrane"/>
    <property type="evidence" value="ECO:0007669"/>
    <property type="project" value="UniProtKB-SubCell"/>
</dbReference>
<dbReference type="EMBL" id="BDSP01000016">
    <property type="protein sequence ID" value="GAX10201.1"/>
    <property type="molecule type" value="Genomic_DNA"/>
</dbReference>
<keyword evidence="5" id="KW-0378">Hydrolase</keyword>
<feature type="transmembrane region" description="Helical" evidence="9">
    <location>
        <begin position="424"/>
        <end position="445"/>
    </location>
</feature>
<evidence type="ECO:0000256" key="8">
    <source>
        <dbReference type="SAM" id="MobiDB-lite"/>
    </source>
</evidence>
<dbReference type="InterPro" id="IPR007369">
    <property type="entry name" value="Peptidase_A22B_SPP"/>
</dbReference>
<dbReference type="GO" id="GO:0042500">
    <property type="term" value="F:aspartic endopeptidase activity, intramembrane cleaving"/>
    <property type="evidence" value="ECO:0007669"/>
    <property type="project" value="InterPro"/>
</dbReference>
<evidence type="ECO:0000256" key="5">
    <source>
        <dbReference type="ARBA" id="ARBA00022801"/>
    </source>
</evidence>
<protein>
    <submittedName>
        <fullName evidence="11">Signal peptide peptidase-like 2B</fullName>
    </submittedName>
</protein>
<feature type="transmembrane region" description="Helical" evidence="9">
    <location>
        <begin position="291"/>
        <end position="310"/>
    </location>
</feature>
<feature type="transmembrane region" description="Helical" evidence="9">
    <location>
        <begin position="367"/>
        <end position="383"/>
    </location>
</feature>
<keyword evidence="12" id="KW-1185">Reference proteome</keyword>
<dbReference type="Gene3D" id="3.50.30.30">
    <property type="match status" value="1"/>
</dbReference>
<comment type="subcellular location">
    <subcellularLocation>
        <location evidence="1">Endosome membrane</location>
        <topology evidence="1">Multi-pass membrane protein</topology>
    </subcellularLocation>
</comment>
<dbReference type="Proteomes" id="UP000198406">
    <property type="component" value="Unassembled WGS sequence"/>
</dbReference>
<feature type="transmembrane region" description="Helical" evidence="9">
    <location>
        <begin position="395"/>
        <end position="412"/>
    </location>
</feature>
<feature type="transmembrane region" description="Helical" evidence="9">
    <location>
        <begin position="494"/>
        <end position="515"/>
    </location>
</feature>
<dbReference type="InterPro" id="IPR003137">
    <property type="entry name" value="PA_domain"/>
</dbReference>
<dbReference type="PANTHER" id="PTHR12174">
    <property type="entry name" value="SIGNAL PEPTIDE PEPTIDASE"/>
    <property type="match status" value="1"/>
</dbReference>
<comment type="caution">
    <text evidence="11">The sequence shown here is derived from an EMBL/GenBank/DDBJ whole genome shotgun (WGS) entry which is preliminary data.</text>
</comment>
<dbReference type="GO" id="GO:0030660">
    <property type="term" value="C:Golgi-associated vesicle membrane"/>
    <property type="evidence" value="ECO:0007669"/>
    <property type="project" value="TreeGrafter"/>
</dbReference>
<comment type="similarity">
    <text evidence="2">Belongs to the peptidase A22B family.</text>
</comment>
<proteinExistence type="inferred from homology"/>
<evidence type="ECO:0000256" key="3">
    <source>
        <dbReference type="ARBA" id="ARBA00022692"/>
    </source>
</evidence>
<keyword evidence="6 9" id="KW-1133">Transmembrane helix</keyword>
<evidence type="ECO:0000256" key="7">
    <source>
        <dbReference type="ARBA" id="ARBA00023136"/>
    </source>
</evidence>
<feature type="domain" description="PA" evidence="10">
    <location>
        <begin position="33"/>
        <end position="74"/>
    </location>
</feature>
<keyword evidence="3 9" id="KW-0812">Transmembrane</keyword>
<keyword evidence="4" id="KW-0967">Endosome</keyword>
<evidence type="ECO:0000256" key="2">
    <source>
        <dbReference type="ARBA" id="ARBA00006859"/>
    </source>
</evidence>
<feature type="transmembrane region" description="Helical" evidence="9">
    <location>
        <begin position="222"/>
        <end position="243"/>
    </location>
</feature>
<evidence type="ECO:0000256" key="4">
    <source>
        <dbReference type="ARBA" id="ARBA00022753"/>
    </source>
</evidence>
<dbReference type="AlphaFoldDB" id="A0A1Z5J8V0"/>
<dbReference type="PANTHER" id="PTHR12174:SF75">
    <property type="entry name" value="SIGNAL PEPTIDE PEPTIDASE-LIKE 2"/>
    <property type="match status" value="1"/>
</dbReference>
<evidence type="ECO:0000313" key="12">
    <source>
        <dbReference type="Proteomes" id="UP000198406"/>
    </source>
</evidence>
<dbReference type="InterPro" id="IPR006639">
    <property type="entry name" value="Preselin/SPP"/>
</dbReference>
<evidence type="ECO:0000259" key="10">
    <source>
        <dbReference type="Pfam" id="PF02225"/>
    </source>
</evidence>
<dbReference type="OrthoDB" id="29661at2759"/>
<dbReference type="InterPro" id="IPR046450">
    <property type="entry name" value="PA_dom_sf"/>
</dbReference>
<gene>
    <name evidence="11" type="ORF">FisN_3Lh396</name>
</gene>
<evidence type="ECO:0000256" key="9">
    <source>
        <dbReference type="SAM" id="Phobius"/>
    </source>
</evidence>
<dbReference type="GO" id="GO:0005765">
    <property type="term" value="C:lysosomal membrane"/>
    <property type="evidence" value="ECO:0007669"/>
    <property type="project" value="TreeGrafter"/>
</dbReference>
<evidence type="ECO:0000256" key="6">
    <source>
        <dbReference type="ARBA" id="ARBA00022989"/>
    </source>
</evidence>
<accession>A0A1Z5J8V0</accession>
<evidence type="ECO:0000256" key="1">
    <source>
        <dbReference type="ARBA" id="ARBA00004337"/>
    </source>
</evidence>
<dbReference type="InParanoid" id="A0A1Z5J8V0"/>
<sequence length="672" mass="74020">MEESPRLQLIGPIPASNEHHFLCEVVESTTYPSNSIIMIPRGVCSFKTKVLNAQKMGASAVLIYGALEGRYQLNITNETNYQYTMNDIVYPADKFDYDCSLGEAMIPSSALSFDPLPYNAIQNNLVLSGNSDTNLCQKLSDDNLINCPSQSCLLTGKQSGSNREACCAWDLPIWLYDDRSIEEETTIPAAYVTMEQAAQLFGFLGGEELQHVRMYARWKPEWNVSSGVIWALGVFVAALAAYLTADDYRKLSDKIVRAQTRQRESSELGRQPRPAHRPTTHPDETLELTPMHALGFIIMASSSLMILFYFKIYGVVKVMYAFGCSNALAQVILQPSLNRIRKHFGTSDPIAWKTGTEDFGDIRVTQILSFLVAYMIALAWLVIAFTDRNAETRTFFWVTQNIFGSCMCIMFLKTIRLNSIEVASILLVVAFFYDIFFVFITPYIFKKSIMITVATSGGPPTADASWCEKYPDDANCQGGNPLPMLLTIPRFFDYQGGASLLGLGDIVLPGLLLSFAARYDAAKSLVGIMGGGSGRIATTCPEQRLLSSCLCFRGYFGPLVIAYAIGLFMANAAVYLMEMGQPALLYLVPSCLGTMSYIGWRQGELKDLWEGPKAIKAADAILYGEDPAGHLQSHGAHAPLPSEDVDEDDMAAPPSAIDGDDETNEGVTLTMT</sequence>
<dbReference type="GO" id="GO:0098554">
    <property type="term" value="C:cytoplasmic side of endoplasmic reticulum membrane"/>
    <property type="evidence" value="ECO:0007669"/>
    <property type="project" value="TreeGrafter"/>
</dbReference>
<dbReference type="SMART" id="SM00730">
    <property type="entry name" value="PSN"/>
    <property type="match status" value="1"/>
</dbReference>
<dbReference type="Pfam" id="PF02225">
    <property type="entry name" value="PA"/>
    <property type="match status" value="1"/>
</dbReference>
<name>A0A1Z5J8V0_FISSO</name>
<feature type="transmembrane region" description="Helical" evidence="9">
    <location>
        <begin position="554"/>
        <end position="577"/>
    </location>
</feature>
<feature type="region of interest" description="Disordered" evidence="8">
    <location>
        <begin position="259"/>
        <end position="284"/>
    </location>
</feature>
<dbReference type="SUPFAM" id="SSF52025">
    <property type="entry name" value="PA domain"/>
    <property type="match status" value="1"/>
</dbReference>
<keyword evidence="7 9" id="KW-0472">Membrane</keyword>
<dbReference type="GO" id="GO:0033619">
    <property type="term" value="P:membrane protein proteolysis"/>
    <property type="evidence" value="ECO:0007669"/>
    <property type="project" value="TreeGrafter"/>
</dbReference>